<evidence type="ECO:0000256" key="2">
    <source>
        <dbReference type="ARBA" id="ARBA00023054"/>
    </source>
</evidence>
<feature type="chain" id="PRO_5002672830" evidence="3">
    <location>
        <begin position="22"/>
        <end position="321"/>
    </location>
</feature>
<dbReference type="InterPro" id="IPR006143">
    <property type="entry name" value="RND_pump_MFP"/>
</dbReference>
<feature type="domain" description="Multidrug resistance protein MdtA-like barrel-sandwich hybrid" evidence="4">
    <location>
        <begin position="49"/>
        <end position="185"/>
    </location>
</feature>
<organism evidence="5">
    <name type="scientific">Magnetospirillum gryphiswaldense</name>
    <dbReference type="NCBI Taxonomy" id="55518"/>
    <lineage>
        <taxon>Bacteria</taxon>
        <taxon>Pseudomonadati</taxon>
        <taxon>Pseudomonadota</taxon>
        <taxon>Alphaproteobacteria</taxon>
        <taxon>Rhodospirillales</taxon>
        <taxon>Rhodospirillaceae</taxon>
        <taxon>Magnetospirillum</taxon>
    </lineage>
</organism>
<comment type="similarity">
    <text evidence="1">Belongs to the membrane fusion protein (MFP) (TC 8.A.1) family.</text>
</comment>
<accession>A4TXC4</accession>
<evidence type="ECO:0000256" key="3">
    <source>
        <dbReference type="SAM" id="SignalP"/>
    </source>
</evidence>
<dbReference type="InterPro" id="IPR030190">
    <property type="entry name" value="MacA_alpha-hairpin_sf"/>
</dbReference>
<dbReference type="SUPFAM" id="SSF111369">
    <property type="entry name" value="HlyD-like secretion proteins"/>
    <property type="match status" value="1"/>
</dbReference>
<protein>
    <submittedName>
        <fullName evidence="5">Secretion protein HlyD</fullName>
    </submittedName>
</protein>
<dbReference type="GO" id="GO:0015562">
    <property type="term" value="F:efflux transmembrane transporter activity"/>
    <property type="evidence" value="ECO:0007669"/>
    <property type="project" value="TreeGrafter"/>
</dbReference>
<dbReference type="Pfam" id="PF25917">
    <property type="entry name" value="BSH_RND"/>
    <property type="match status" value="1"/>
</dbReference>
<dbReference type="GO" id="GO:1990195">
    <property type="term" value="C:macrolide transmembrane transporter complex"/>
    <property type="evidence" value="ECO:0007669"/>
    <property type="project" value="InterPro"/>
</dbReference>
<dbReference type="Gene3D" id="2.40.420.20">
    <property type="match status" value="1"/>
</dbReference>
<keyword evidence="3" id="KW-0732">Signal</keyword>
<dbReference type="GO" id="GO:0030313">
    <property type="term" value="C:cell envelope"/>
    <property type="evidence" value="ECO:0007669"/>
    <property type="project" value="UniProtKB-SubCell"/>
</dbReference>
<keyword evidence="2" id="KW-0175">Coiled coil</keyword>
<dbReference type="PANTHER" id="PTHR30469">
    <property type="entry name" value="MULTIDRUG RESISTANCE PROTEIN MDTA"/>
    <property type="match status" value="1"/>
</dbReference>
<dbReference type="Gene3D" id="2.40.50.100">
    <property type="match status" value="1"/>
</dbReference>
<dbReference type="GO" id="GO:1990961">
    <property type="term" value="P:xenobiotic detoxification by transmembrane export across the plasma membrane"/>
    <property type="evidence" value="ECO:0007669"/>
    <property type="project" value="InterPro"/>
</dbReference>
<dbReference type="AlphaFoldDB" id="A4TXC4"/>
<reference evidence="5" key="1">
    <citation type="journal article" date="2007" name="J. Bacteriol.">
        <title>Comparative genome analysis of four magnetotactic bacteria reveals a complex set of group-specific genes implicated in magnetosome biomineralization and function.</title>
        <authorList>
            <person name="Richter M."/>
            <person name="Kube M."/>
            <person name="Bazylinski D.A."/>
            <person name="Lombardot T."/>
            <person name="Gloeckner F.O."/>
            <person name="Reinhardt R."/>
            <person name="Schueler D."/>
        </authorList>
    </citation>
    <scope>NUCLEOTIDE SEQUENCE</scope>
    <source>
        <strain evidence="5">MSR-1</strain>
    </source>
</reference>
<proteinExistence type="inferred from homology"/>
<dbReference type="Gene3D" id="6.10.140.1990">
    <property type="match status" value="1"/>
</dbReference>
<evidence type="ECO:0000259" key="4">
    <source>
        <dbReference type="Pfam" id="PF25917"/>
    </source>
</evidence>
<gene>
    <name evidence="5" type="ORF">MGR_0606</name>
</gene>
<dbReference type="NCBIfam" id="TIGR01730">
    <property type="entry name" value="RND_mfp"/>
    <property type="match status" value="1"/>
</dbReference>
<dbReference type="RefSeq" id="WP_106001942.1">
    <property type="nucleotide sequence ID" value="NZ_CP027527.1"/>
</dbReference>
<dbReference type="GO" id="GO:1990281">
    <property type="term" value="C:efflux pump complex"/>
    <property type="evidence" value="ECO:0007669"/>
    <property type="project" value="TreeGrafter"/>
</dbReference>
<dbReference type="GO" id="GO:0019898">
    <property type="term" value="C:extrinsic component of membrane"/>
    <property type="evidence" value="ECO:0007669"/>
    <property type="project" value="InterPro"/>
</dbReference>
<evidence type="ECO:0000313" key="5">
    <source>
        <dbReference type="EMBL" id="CAM75281.1"/>
    </source>
</evidence>
<evidence type="ECO:0000256" key="1">
    <source>
        <dbReference type="ARBA" id="ARBA00009477"/>
    </source>
</evidence>
<dbReference type="EMBL" id="CU459003">
    <property type="protein sequence ID" value="CAM75281.1"/>
    <property type="molecule type" value="Genomic_DNA"/>
</dbReference>
<name>A4TXC4_9PROT</name>
<dbReference type="InterPro" id="IPR058625">
    <property type="entry name" value="MdtA-like_BSH"/>
</dbReference>
<sequence>MLKSALPVFAFVLAATLPALAGEMTVKTGQMEDLKAVFATVESVDEVLARARITGTVSGLLVDEGAQVEAGARIATIGDPKLALATAGIDARLKGAEAERDLAEIEFRRSGDLLAKGAATQARVDNARTRLDVAARTIAALRAEKQVSAERSGEGAVLAPASGRVLKVHVTQGSVVMAGETIATIAAENYILRMALPERHARFIKVGDKVQVGPRSLAASTTPARLGSVRQVYPRIEDGRVMADVAVEGLGDFFVGERVPVHVSTGSRPALVVPRAAISRRFGLDFVTVKDVGAVVVQLGHAEDDSVEVLSGLRDGDVVTW</sequence>
<feature type="signal peptide" evidence="3">
    <location>
        <begin position="1"/>
        <end position="21"/>
    </location>
</feature>